<dbReference type="Proteomes" id="UP000824120">
    <property type="component" value="Chromosome 8"/>
</dbReference>
<evidence type="ECO:0000313" key="3">
    <source>
        <dbReference type="Proteomes" id="UP000824120"/>
    </source>
</evidence>
<feature type="coiled-coil region" evidence="1">
    <location>
        <begin position="21"/>
        <end position="55"/>
    </location>
</feature>
<evidence type="ECO:0000256" key="1">
    <source>
        <dbReference type="SAM" id="Coils"/>
    </source>
</evidence>
<organism evidence="2 3">
    <name type="scientific">Solanum commersonii</name>
    <name type="common">Commerson's wild potato</name>
    <name type="synonym">Commerson's nightshade</name>
    <dbReference type="NCBI Taxonomy" id="4109"/>
    <lineage>
        <taxon>Eukaryota</taxon>
        <taxon>Viridiplantae</taxon>
        <taxon>Streptophyta</taxon>
        <taxon>Embryophyta</taxon>
        <taxon>Tracheophyta</taxon>
        <taxon>Spermatophyta</taxon>
        <taxon>Magnoliopsida</taxon>
        <taxon>eudicotyledons</taxon>
        <taxon>Gunneridae</taxon>
        <taxon>Pentapetalae</taxon>
        <taxon>asterids</taxon>
        <taxon>lamiids</taxon>
        <taxon>Solanales</taxon>
        <taxon>Solanaceae</taxon>
        <taxon>Solanoideae</taxon>
        <taxon>Solaneae</taxon>
        <taxon>Solanum</taxon>
    </lineage>
</organism>
<evidence type="ECO:0000313" key="2">
    <source>
        <dbReference type="EMBL" id="KAG5590311.1"/>
    </source>
</evidence>
<sequence>MSKVKNLLLERRKLISSPTTISDLNQEINNLKDDIHRLKEKNVIIENRLVNIESLKDLGNSSESSSSCEGESNNLDFLKTLNFGNNNKEDFLQSLKAITSQKIYTKITLIIDYNYKKEFTALIDSAADLNCIQEGLILSRYFHKTIHSLISANGSKMGIEYKLPKDKIAILKNHFSVHNCGDHPNAFWNRKKHVVSLPYEDNFIEDNIPTKERPC</sequence>
<dbReference type="AlphaFoldDB" id="A0A9J5XRY4"/>
<dbReference type="OrthoDB" id="1743486at2759"/>
<reference evidence="2 3" key="1">
    <citation type="submission" date="2020-09" db="EMBL/GenBank/DDBJ databases">
        <title>De no assembly of potato wild relative species, Solanum commersonii.</title>
        <authorList>
            <person name="Cho K."/>
        </authorList>
    </citation>
    <scope>NUCLEOTIDE SEQUENCE [LARGE SCALE GENOMIC DNA]</scope>
    <source>
        <strain evidence="2">LZ3.2</strain>
        <tissue evidence="2">Leaf</tissue>
    </source>
</reference>
<name>A0A9J5XRY4_SOLCO</name>
<gene>
    <name evidence="2" type="ORF">H5410_040825</name>
</gene>
<protein>
    <submittedName>
        <fullName evidence="2">Uncharacterized protein</fullName>
    </submittedName>
</protein>
<proteinExistence type="predicted"/>
<comment type="caution">
    <text evidence="2">The sequence shown here is derived from an EMBL/GenBank/DDBJ whole genome shotgun (WGS) entry which is preliminary data.</text>
</comment>
<accession>A0A9J5XRY4</accession>
<dbReference type="EMBL" id="JACXVP010000008">
    <property type="protein sequence ID" value="KAG5590311.1"/>
    <property type="molecule type" value="Genomic_DNA"/>
</dbReference>
<keyword evidence="1" id="KW-0175">Coiled coil</keyword>
<keyword evidence="3" id="KW-1185">Reference proteome</keyword>